<dbReference type="SFLD" id="SFLDS00029">
    <property type="entry name" value="Radical_SAM"/>
    <property type="match status" value="1"/>
</dbReference>
<keyword evidence="3" id="KW-0949">S-adenosyl-L-methionine</keyword>
<sequence>MEENKYVYGPVPSRRMGISLGISPIKEKSCSYSCIYCQLGRTKNMMYERAEFVNINDVINEFKMCLKENIKFDVVTIVGEGEPTLFSRLEELIDEVKKLTDKPIAVITNGSLLFDECVRNALKKADLVLPSLDAGNEEMFIKINRPHGRIKFKNVIYGLKKFANEYDGQLWMETMIVKGFNDSEKELLDIKKILDSIKYDRLYVNTPVRPPAEEYAKEPSDEGLERALSILGGISIDKLVSKGFYSDTKDDLEAIISIISRHPMNNFEIKSFLETRECENIENIFSKLNNDASIEKIEYKNYTTYRIK</sequence>
<dbReference type="GO" id="GO:0003824">
    <property type="term" value="F:catalytic activity"/>
    <property type="evidence" value="ECO:0007669"/>
    <property type="project" value="InterPro"/>
</dbReference>
<dbReference type="SFLD" id="SFLDG01083">
    <property type="entry name" value="Uncharacterised_Radical_SAM_Su"/>
    <property type="match status" value="1"/>
</dbReference>
<dbReference type="Proteomes" id="UP000075531">
    <property type="component" value="Unassembled WGS sequence"/>
</dbReference>
<dbReference type="InterPro" id="IPR058240">
    <property type="entry name" value="rSAM_sf"/>
</dbReference>
<gene>
    <name evidence="8" type="primary">moaA_2</name>
    <name evidence="8" type="ORF">CLTEP_18610</name>
</gene>
<keyword evidence="4" id="KW-0479">Metal-binding</keyword>
<dbReference type="OrthoDB" id="9795504at2"/>
<reference evidence="8 9" key="1">
    <citation type="submission" date="2016-02" db="EMBL/GenBank/DDBJ databases">
        <title>Genome sequence of Clostridium tepidiprofundi DSM 19306.</title>
        <authorList>
            <person name="Poehlein A."/>
            <person name="Daniel R."/>
        </authorList>
    </citation>
    <scope>NUCLEOTIDE SEQUENCE [LARGE SCALE GENOMIC DNA]</scope>
    <source>
        <strain evidence="8 9">DSM 19306</strain>
    </source>
</reference>
<name>A0A151B2S0_9CLOT</name>
<evidence type="ECO:0000313" key="9">
    <source>
        <dbReference type="Proteomes" id="UP000075531"/>
    </source>
</evidence>
<dbReference type="GO" id="GO:0046872">
    <property type="term" value="F:metal ion binding"/>
    <property type="evidence" value="ECO:0007669"/>
    <property type="project" value="UniProtKB-KW"/>
</dbReference>
<evidence type="ECO:0000256" key="3">
    <source>
        <dbReference type="ARBA" id="ARBA00022691"/>
    </source>
</evidence>
<dbReference type="PANTHER" id="PTHR43787:SF11">
    <property type="entry name" value="UPF0026 PROTEIN SLR1464"/>
    <property type="match status" value="1"/>
</dbReference>
<dbReference type="PROSITE" id="PS51918">
    <property type="entry name" value="RADICAL_SAM"/>
    <property type="match status" value="1"/>
</dbReference>
<comment type="caution">
    <text evidence="8">The sequence shown here is derived from an EMBL/GenBank/DDBJ whole genome shotgun (WGS) entry which is preliminary data.</text>
</comment>
<dbReference type="PATRIC" id="fig|1121338.3.peg.1908"/>
<dbReference type="InterPro" id="IPR007197">
    <property type="entry name" value="rSAM"/>
</dbReference>
<protein>
    <submittedName>
        <fullName evidence="8">Cyclic pyranopterin monophosphate synthase</fullName>
    </submittedName>
</protein>
<dbReference type="InterPro" id="IPR040084">
    <property type="entry name" value="GTPase_Obg"/>
</dbReference>
<dbReference type="GO" id="GO:0051539">
    <property type="term" value="F:4 iron, 4 sulfur cluster binding"/>
    <property type="evidence" value="ECO:0007669"/>
    <property type="project" value="UniProtKB-KW"/>
</dbReference>
<dbReference type="SUPFAM" id="SSF102114">
    <property type="entry name" value="Radical SAM enzymes"/>
    <property type="match status" value="1"/>
</dbReference>
<evidence type="ECO:0000259" key="7">
    <source>
        <dbReference type="PROSITE" id="PS51918"/>
    </source>
</evidence>
<keyword evidence="5" id="KW-0408">Iron</keyword>
<proteinExistence type="predicted"/>
<evidence type="ECO:0000256" key="4">
    <source>
        <dbReference type="ARBA" id="ARBA00022723"/>
    </source>
</evidence>
<accession>A0A151B2S0</accession>
<keyword evidence="6" id="KW-0411">Iron-sulfur</keyword>
<comment type="cofactor">
    <cofactor evidence="1">
        <name>[4Fe-4S] cluster</name>
        <dbReference type="ChEBI" id="CHEBI:49883"/>
    </cofactor>
</comment>
<dbReference type="EMBL" id="LTBA01000022">
    <property type="protein sequence ID" value="KYH34208.1"/>
    <property type="molecule type" value="Genomic_DNA"/>
</dbReference>
<dbReference type="CDD" id="cd01335">
    <property type="entry name" value="Radical_SAM"/>
    <property type="match status" value="1"/>
</dbReference>
<evidence type="ECO:0000256" key="6">
    <source>
        <dbReference type="ARBA" id="ARBA00023014"/>
    </source>
</evidence>
<dbReference type="AlphaFoldDB" id="A0A151B2S0"/>
<evidence type="ECO:0000256" key="5">
    <source>
        <dbReference type="ARBA" id="ARBA00023004"/>
    </source>
</evidence>
<dbReference type="InterPro" id="IPR006638">
    <property type="entry name" value="Elp3/MiaA/NifB-like_rSAM"/>
</dbReference>
<evidence type="ECO:0000256" key="1">
    <source>
        <dbReference type="ARBA" id="ARBA00001966"/>
    </source>
</evidence>
<feature type="domain" description="Radical SAM core" evidence="7">
    <location>
        <begin position="12"/>
        <end position="237"/>
    </location>
</feature>
<organism evidence="8 9">
    <name type="scientific">Clostridium tepidiprofundi DSM 19306</name>
    <dbReference type="NCBI Taxonomy" id="1121338"/>
    <lineage>
        <taxon>Bacteria</taxon>
        <taxon>Bacillati</taxon>
        <taxon>Bacillota</taxon>
        <taxon>Clostridia</taxon>
        <taxon>Eubacteriales</taxon>
        <taxon>Clostridiaceae</taxon>
        <taxon>Clostridium</taxon>
    </lineage>
</organism>
<dbReference type="InterPro" id="IPR013785">
    <property type="entry name" value="Aldolase_TIM"/>
</dbReference>
<dbReference type="STRING" id="1121338.CLTEP_18610"/>
<evidence type="ECO:0000313" key="8">
    <source>
        <dbReference type="EMBL" id="KYH34208.1"/>
    </source>
</evidence>
<dbReference type="RefSeq" id="WP_066825792.1">
    <property type="nucleotide sequence ID" value="NZ_LTBA01000022.1"/>
</dbReference>
<dbReference type="SMART" id="SM00729">
    <property type="entry name" value="Elp3"/>
    <property type="match status" value="1"/>
</dbReference>
<keyword evidence="9" id="KW-1185">Reference proteome</keyword>
<dbReference type="Gene3D" id="3.20.20.70">
    <property type="entry name" value="Aldolase class I"/>
    <property type="match status" value="1"/>
</dbReference>
<evidence type="ECO:0000256" key="2">
    <source>
        <dbReference type="ARBA" id="ARBA00022485"/>
    </source>
</evidence>
<keyword evidence="2" id="KW-0004">4Fe-4S</keyword>
<dbReference type="Pfam" id="PF04055">
    <property type="entry name" value="Radical_SAM"/>
    <property type="match status" value="1"/>
</dbReference>
<dbReference type="PANTHER" id="PTHR43787">
    <property type="entry name" value="FEMO COFACTOR BIOSYNTHESIS PROTEIN NIFB-RELATED"/>
    <property type="match status" value="1"/>
</dbReference>